<dbReference type="OrthoDB" id="4147939at2759"/>
<organism evidence="2 3">
    <name type="scientific">Cladophialophora bantiana (strain ATCC 10958 / CBS 173.52 / CDC B-1940 / NIH 8579)</name>
    <name type="common">Xylohypha bantiana</name>
    <dbReference type="NCBI Taxonomy" id="1442370"/>
    <lineage>
        <taxon>Eukaryota</taxon>
        <taxon>Fungi</taxon>
        <taxon>Dikarya</taxon>
        <taxon>Ascomycota</taxon>
        <taxon>Pezizomycotina</taxon>
        <taxon>Eurotiomycetes</taxon>
        <taxon>Chaetothyriomycetidae</taxon>
        <taxon>Chaetothyriales</taxon>
        <taxon>Herpotrichiellaceae</taxon>
        <taxon>Cladophialophora</taxon>
    </lineage>
</organism>
<dbReference type="Proteomes" id="UP000053789">
    <property type="component" value="Unassembled WGS sequence"/>
</dbReference>
<feature type="compositionally biased region" description="Basic residues" evidence="1">
    <location>
        <begin position="1"/>
        <end position="11"/>
    </location>
</feature>
<accession>A0A0D2HG50</accession>
<dbReference type="VEuPathDB" id="FungiDB:Z519_09937"/>
<dbReference type="EMBL" id="KN846995">
    <property type="protein sequence ID" value="KIW89780.1"/>
    <property type="molecule type" value="Genomic_DNA"/>
</dbReference>
<proteinExistence type="predicted"/>
<feature type="compositionally biased region" description="Polar residues" evidence="1">
    <location>
        <begin position="29"/>
        <end position="41"/>
    </location>
</feature>
<evidence type="ECO:0000313" key="3">
    <source>
        <dbReference type="Proteomes" id="UP000053789"/>
    </source>
</evidence>
<name>A0A0D2HG50_CLAB1</name>
<dbReference type="AlphaFoldDB" id="A0A0D2HG50"/>
<dbReference type="RefSeq" id="XP_016616449.1">
    <property type="nucleotide sequence ID" value="XM_016767657.1"/>
</dbReference>
<dbReference type="HOGENOM" id="CLU_1288775_0_0_1"/>
<dbReference type="GeneID" id="27702865"/>
<evidence type="ECO:0000256" key="1">
    <source>
        <dbReference type="SAM" id="MobiDB-lite"/>
    </source>
</evidence>
<gene>
    <name evidence="2" type="ORF">Z519_09937</name>
</gene>
<evidence type="ECO:0000313" key="2">
    <source>
        <dbReference type="EMBL" id="KIW89780.1"/>
    </source>
</evidence>
<reference evidence="2" key="1">
    <citation type="submission" date="2015-01" db="EMBL/GenBank/DDBJ databases">
        <title>The Genome Sequence of Cladophialophora bantiana CBS 173.52.</title>
        <authorList>
            <consortium name="The Broad Institute Genomics Platform"/>
            <person name="Cuomo C."/>
            <person name="de Hoog S."/>
            <person name="Gorbushina A."/>
            <person name="Stielow B."/>
            <person name="Teixiera M."/>
            <person name="Abouelleil A."/>
            <person name="Chapman S.B."/>
            <person name="Priest M."/>
            <person name="Young S.K."/>
            <person name="Wortman J."/>
            <person name="Nusbaum C."/>
            <person name="Birren B."/>
        </authorList>
    </citation>
    <scope>NUCLEOTIDE SEQUENCE [LARGE SCALE GENOMIC DNA]</scope>
    <source>
        <strain evidence="2">CBS 173.52</strain>
    </source>
</reference>
<keyword evidence="3" id="KW-1185">Reference proteome</keyword>
<protein>
    <submittedName>
        <fullName evidence="2">Uncharacterized protein</fullName>
    </submittedName>
</protein>
<sequence>MDGFPRARKRFYSSIDEIEQGEQAAATDLPSSAPTSKSSPLPQRHDSPSLSMKMPIPTPMPLHHPTAGLLRTQSPLVGQHLLSMPIHFHRASTTPLVWTTLDAPPPHSYGSCVSLDPASLSPIPDPVAVAEIKRLIPEVLKRATYKDVAEMVEALMVDGPGTTPPSHEVKPPALESDQINGGISGGYTVEMAGAEFDAFLSQMTEEDLKDPHIIGEHVDPESSR</sequence>
<feature type="region of interest" description="Disordered" evidence="1">
    <location>
        <begin position="1"/>
        <end position="57"/>
    </location>
</feature>